<comment type="caution">
    <text evidence="1">The sequence shown here is derived from an EMBL/GenBank/DDBJ whole genome shotgun (WGS) entry which is preliminary data.</text>
</comment>
<dbReference type="Proteomes" id="UP000297597">
    <property type="component" value="Unassembled WGS sequence"/>
</dbReference>
<sequence length="130" mass="14926">MIYFLLAVGILALFVIVFGVVGYFKSKRDYSDFVEYTLSKLPVKKADILEMKKAKNQYIVSFMEQGKTATKTFSAGEITILYDLKGSAKPYITFKSLKKDVPFPRVRNWSVKQGLYNVEVHVTEEYMLSI</sequence>
<keyword evidence="2" id="KW-1185">Reference proteome</keyword>
<proteinExistence type="predicted"/>
<dbReference type="EMBL" id="QFFZ01000008">
    <property type="protein sequence ID" value="TEB12188.1"/>
    <property type="molecule type" value="Genomic_DNA"/>
</dbReference>
<evidence type="ECO:0000313" key="2">
    <source>
        <dbReference type="Proteomes" id="UP000297597"/>
    </source>
</evidence>
<dbReference type="RefSeq" id="WP_134212957.1">
    <property type="nucleotide sequence ID" value="NZ_QFFZ01000008.1"/>
</dbReference>
<dbReference type="AlphaFoldDB" id="A0A4Y7RT59"/>
<evidence type="ECO:0000313" key="1">
    <source>
        <dbReference type="EMBL" id="TEB12188.1"/>
    </source>
</evidence>
<accession>A0A4Y7RT59</accession>
<organism evidence="1 2">
    <name type="scientific">Pelotomaculum propionicicum</name>
    <dbReference type="NCBI Taxonomy" id="258475"/>
    <lineage>
        <taxon>Bacteria</taxon>
        <taxon>Bacillati</taxon>
        <taxon>Bacillota</taxon>
        <taxon>Clostridia</taxon>
        <taxon>Eubacteriales</taxon>
        <taxon>Desulfotomaculaceae</taxon>
        <taxon>Pelotomaculum</taxon>
    </lineage>
</organism>
<gene>
    <name evidence="1" type="ORF">Pmgp_01078</name>
</gene>
<reference evidence="1 2" key="1">
    <citation type="journal article" date="2018" name="Environ. Microbiol.">
        <title>Novel energy conservation strategies and behaviour of Pelotomaculum schinkii driving syntrophic propionate catabolism.</title>
        <authorList>
            <person name="Hidalgo-Ahumada C.A.P."/>
            <person name="Nobu M.K."/>
            <person name="Narihiro T."/>
            <person name="Tamaki H."/>
            <person name="Liu W.T."/>
            <person name="Kamagata Y."/>
            <person name="Stams A.J.M."/>
            <person name="Imachi H."/>
            <person name="Sousa D.Z."/>
        </authorList>
    </citation>
    <scope>NUCLEOTIDE SEQUENCE [LARGE SCALE GENOMIC DNA]</scope>
    <source>
        <strain evidence="1 2">MGP</strain>
    </source>
</reference>
<protein>
    <submittedName>
        <fullName evidence="1">Uncharacterized protein</fullName>
    </submittedName>
</protein>
<name>A0A4Y7RT59_9FIRM</name>